<dbReference type="InterPro" id="IPR017972">
    <property type="entry name" value="Cyt_P450_CS"/>
</dbReference>
<keyword evidence="4" id="KW-0503">Monooxygenase</keyword>
<dbReference type="GO" id="GO:0016705">
    <property type="term" value="F:oxidoreductase activity, acting on paired donors, with incorporation or reduction of molecular oxygen"/>
    <property type="evidence" value="ECO:0007669"/>
    <property type="project" value="InterPro"/>
</dbReference>
<evidence type="ECO:0008006" key="7">
    <source>
        <dbReference type="Google" id="ProtNLM"/>
    </source>
</evidence>
<evidence type="ECO:0000313" key="5">
    <source>
        <dbReference type="EMBL" id="KAG8042796.1"/>
    </source>
</evidence>
<dbReference type="GO" id="GO:0004497">
    <property type="term" value="F:monooxygenase activity"/>
    <property type="evidence" value="ECO:0007669"/>
    <property type="project" value="UniProtKB-KW"/>
</dbReference>
<dbReference type="GO" id="GO:0005506">
    <property type="term" value="F:iron ion binding"/>
    <property type="evidence" value="ECO:0007669"/>
    <property type="project" value="InterPro"/>
</dbReference>
<sequence>MAMVQDVGEFLRLVLILVLIPLVLLKVGRKASGNGAGQLRLPPGPWRLPVIGSLHHLLGKPLLHRAMADLARRNDAPLMYLKLGEVPFVVASSPTAAREILKAQDVNFASRPWTPTLRVMMADGKGLAFAPYGAHWRRLRKICVLELLGPRRVQSFRRVREEEVARLLAAVAAEAAAAAAVNVSERAAVLITDTTVRAMIGDRFERRDEYLEGVTEVGKLLLGFSLGDLFPSSRLANLVSGTARRAEASHLKMFELMDCAIRQHQERKAASMDRGGGDDDILDVLLRIQKEEGDDVPLTMGDVKDTILDLFAAGTETSTATLQWAMAEVARNPRVLHKAQAELRSKLRGKATVDEDDLVGVSYLKLVIKETLRLHPAAPMLIPRECGETCKVLGFDVPKGANVLVNAWAIGRDPGHWDEEEAFKPERFEGSHGGLVDFRGIDMGYIPFGSGRRMCPGVAFAHAIVELALAALLYHFDWELLPGGGELDMSEEPGVVVRPRKDVRLRAVVRVPPPRAGEEGAARRCP</sequence>
<evidence type="ECO:0000256" key="2">
    <source>
        <dbReference type="ARBA" id="ARBA00022723"/>
    </source>
</evidence>
<dbReference type="PROSITE" id="PS00086">
    <property type="entry name" value="CYTOCHROME_P450"/>
    <property type="match status" value="1"/>
</dbReference>
<evidence type="ECO:0000256" key="4">
    <source>
        <dbReference type="RuleBase" id="RU000461"/>
    </source>
</evidence>
<dbReference type="InterPro" id="IPR001128">
    <property type="entry name" value="Cyt_P450"/>
</dbReference>
<gene>
    <name evidence="5" type="ORF">GUJ93_ZPchr0320g33491</name>
</gene>
<dbReference type="CDD" id="cd11072">
    <property type="entry name" value="CYP71-like"/>
    <property type="match status" value="1"/>
</dbReference>
<keyword evidence="2 4" id="KW-0479">Metal-binding</keyword>
<reference evidence="5" key="2">
    <citation type="submission" date="2021-02" db="EMBL/GenBank/DDBJ databases">
        <authorList>
            <person name="Kimball J.A."/>
            <person name="Haas M.W."/>
            <person name="Macchietto M."/>
            <person name="Kono T."/>
            <person name="Duquette J."/>
            <person name="Shao M."/>
        </authorList>
    </citation>
    <scope>NUCLEOTIDE SEQUENCE</scope>
    <source>
        <tissue evidence="5">Fresh leaf tissue</tissue>
    </source>
</reference>
<evidence type="ECO:0000313" key="6">
    <source>
        <dbReference type="Proteomes" id="UP000729402"/>
    </source>
</evidence>
<dbReference type="OrthoDB" id="675322at2759"/>
<evidence type="ECO:0000256" key="3">
    <source>
        <dbReference type="ARBA" id="ARBA00023004"/>
    </source>
</evidence>
<keyword evidence="6" id="KW-1185">Reference proteome</keyword>
<dbReference type="GO" id="GO:0020037">
    <property type="term" value="F:heme binding"/>
    <property type="evidence" value="ECO:0007669"/>
    <property type="project" value="InterPro"/>
</dbReference>
<dbReference type="Proteomes" id="UP000729402">
    <property type="component" value="Unassembled WGS sequence"/>
</dbReference>
<dbReference type="AlphaFoldDB" id="A0A8J5V1Y4"/>
<comment type="similarity">
    <text evidence="1 4">Belongs to the cytochrome P450 family.</text>
</comment>
<name>A0A8J5V1Y4_ZIZPA</name>
<dbReference type="Pfam" id="PF00067">
    <property type="entry name" value="p450"/>
    <property type="match status" value="1"/>
</dbReference>
<protein>
    <recommendedName>
        <fullName evidence="7">Cytochrome P450</fullName>
    </recommendedName>
</protein>
<accession>A0A8J5V1Y4</accession>
<reference evidence="5" key="1">
    <citation type="journal article" date="2021" name="bioRxiv">
        <title>Whole Genome Assembly and Annotation of Northern Wild Rice, Zizania palustris L., Supports a Whole Genome Duplication in the Zizania Genus.</title>
        <authorList>
            <person name="Haas M."/>
            <person name="Kono T."/>
            <person name="Macchietto M."/>
            <person name="Millas R."/>
            <person name="McGilp L."/>
            <person name="Shao M."/>
            <person name="Duquette J."/>
            <person name="Hirsch C.N."/>
            <person name="Kimball J."/>
        </authorList>
    </citation>
    <scope>NUCLEOTIDE SEQUENCE</scope>
    <source>
        <tissue evidence="5">Fresh leaf tissue</tissue>
    </source>
</reference>
<dbReference type="PANTHER" id="PTHR47955:SF21">
    <property type="entry name" value="OS06G0642300 PROTEIN"/>
    <property type="match status" value="1"/>
</dbReference>
<keyword evidence="4" id="KW-0560">Oxidoreductase</keyword>
<keyword evidence="3 4" id="KW-0408">Iron</keyword>
<evidence type="ECO:0000256" key="1">
    <source>
        <dbReference type="ARBA" id="ARBA00010617"/>
    </source>
</evidence>
<dbReference type="PANTHER" id="PTHR47955">
    <property type="entry name" value="CYTOCHROME P450 FAMILY 71 PROTEIN"/>
    <property type="match status" value="1"/>
</dbReference>
<dbReference type="EMBL" id="JAAALK010001586">
    <property type="protein sequence ID" value="KAG8042796.1"/>
    <property type="molecule type" value="Genomic_DNA"/>
</dbReference>
<proteinExistence type="inferred from homology"/>
<organism evidence="5 6">
    <name type="scientific">Zizania palustris</name>
    <name type="common">Northern wild rice</name>
    <dbReference type="NCBI Taxonomy" id="103762"/>
    <lineage>
        <taxon>Eukaryota</taxon>
        <taxon>Viridiplantae</taxon>
        <taxon>Streptophyta</taxon>
        <taxon>Embryophyta</taxon>
        <taxon>Tracheophyta</taxon>
        <taxon>Spermatophyta</taxon>
        <taxon>Magnoliopsida</taxon>
        <taxon>Liliopsida</taxon>
        <taxon>Poales</taxon>
        <taxon>Poaceae</taxon>
        <taxon>BOP clade</taxon>
        <taxon>Oryzoideae</taxon>
        <taxon>Oryzeae</taxon>
        <taxon>Zizaniinae</taxon>
        <taxon>Zizania</taxon>
    </lineage>
</organism>
<dbReference type="FunFam" id="1.10.630.10:FF:000064">
    <property type="entry name" value="Cytochrome P450 monooxygenase"/>
    <property type="match status" value="1"/>
</dbReference>
<keyword evidence="4" id="KW-0349">Heme</keyword>
<comment type="caution">
    <text evidence="5">The sequence shown here is derived from an EMBL/GenBank/DDBJ whole genome shotgun (WGS) entry which is preliminary data.</text>
</comment>